<reference evidence="1" key="1">
    <citation type="submission" date="2023-11" db="EMBL/GenBank/DDBJ databases">
        <title>MicrobeMod: A computational toolkit for identifying prokaryotic methylation and restriction-modification with nanopore sequencing.</title>
        <authorList>
            <person name="Crits-Christoph A."/>
            <person name="Kang S.C."/>
            <person name="Lee H."/>
            <person name="Ostrov N."/>
        </authorList>
    </citation>
    <scope>NUCLEOTIDE SEQUENCE</scope>
    <source>
        <strain evidence="1">ATCC BAA-953</strain>
    </source>
</reference>
<proteinExistence type="predicted"/>
<comment type="caution">
    <text evidence="1">The sequence shown here is derived from an EMBL/GenBank/DDBJ whole genome shotgun (WGS) entry which is preliminary data.</text>
</comment>
<evidence type="ECO:0000313" key="1">
    <source>
        <dbReference type="EMBL" id="MDX5979567.1"/>
    </source>
</evidence>
<sequence length="114" mass="11970">MPSAPIHINWGDVDAQSKQGRPDRSVTLHLRALGLLEVDGVPVPERLFVPPVEPGSVLEVVVQGGGMMLEERDVQMPMLITGPLLLVCDSAGSEGEVAVVVLTNAQPQRGAGAV</sequence>
<dbReference type="AlphaFoldDB" id="A0AAJ2S2F7"/>
<evidence type="ECO:0000313" key="2">
    <source>
        <dbReference type="Proteomes" id="UP001276761"/>
    </source>
</evidence>
<dbReference type="Proteomes" id="UP001276761">
    <property type="component" value="Unassembled WGS sequence"/>
</dbReference>
<accession>A0AAJ2S2F7</accession>
<name>A0AAJ2S2F7_9GAMM</name>
<dbReference type="GeneID" id="303167555"/>
<dbReference type="RefSeq" id="WP_198349970.1">
    <property type="nucleotide sequence ID" value="NZ_JABASV010000012.1"/>
</dbReference>
<protein>
    <submittedName>
        <fullName evidence="1">Uncharacterized protein</fullName>
    </submittedName>
</protein>
<organism evidence="1 2">
    <name type="scientific">Vreelandella alkaliphila</name>
    <dbReference type="NCBI Taxonomy" id="272774"/>
    <lineage>
        <taxon>Bacteria</taxon>
        <taxon>Pseudomonadati</taxon>
        <taxon>Pseudomonadota</taxon>
        <taxon>Gammaproteobacteria</taxon>
        <taxon>Oceanospirillales</taxon>
        <taxon>Halomonadaceae</taxon>
        <taxon>Vreelandella</taxon>
    </lineage>
</organism>
<gene>
    <name evidence="1" type="ORF">SIL78_18630</name>
</gene>
<dbReference type="EMBL" id="JAWXXT010000002">
    <property type="protein sequence ID" value="MDX5979567.1"/>
    <property type="molecule type" value="Genomic_DNA"/>
</dbReference>